<dbReference type="GO" id="GO:0003700">
    <property type="term" value="F:DNA-binding transcription factor activity"/>
    <property type="evidence" value="ECO:0007669"/>
    <property type="project" value="TreeGrafter"/>
</dbReference>
<dbReference type="RefSeq" id="WP_045365420.1">
    <property type="nucleotide sequence ID" value="NZ_AP014648.1"/>
</dbReference>
<evidence type="ECO:0000313" key="3">
    <source>
        <dbReference type="Proteomes" id="UP000031643"/>
    </source>
</evidence>
<dbReference type="HOGENOM" id="CLU_107144_2_1_5"/>
<evidence type="ECO:0000313" key="2">
    <source>
        <dbReference type="EMBL" id="BAQ16605.1"/>
    </source>
</evidence>
<gene>
    <name evidence="2" type="ORF">GL4_1147</name>
</gene>
<dbReference type="InterPro" id="IPR036390">
    <property type="entry name" value="WH_DNA-bd_sf"/>
</dbReference>
<organism evidence="2 3">
    <name type="scientific">Methyloceanibacter caenitepidi</name>
    <dbReference type="NCBI Taxonomy" id="1384459"/>
    <lineage>
        <taxon>Bacteria</taxon>
        <taxon>Pseudomonadati</taxon>
        <taxon>Pseudomonadota</taxon>
        <taxon>Alphaproteobacteria</taxon>
        <taxon>Hyphomicrobiales</taxon>
        <taxon>Hyphomicrobiaceae</taxon>
        <taxon>Methyloceanibacter</taxon>
    </lineage>
</organism>
<dbReference type="GO" id="GO:0005829">
    <property type="term" value="C:cytosol"/>
    <property type="evidence" value="ECO:0007669"/>
    <property type="project" value="TreeGrafter"/>
</dbReference>
<evidence type="ECO:0000256" key="1">
    <source>
        <dbReference type="ARBA" id="ARBA00023125"/>
    </source>
</evidence>
<keyword evidence="3" id="KW-1185">Reference proteome</keyword>
<dbReference type="AlphaFoldDB" id="A0A0A8K108"/>
<dbReference type="PANTHER" id="PTHR33221:SF4">
    <property type="entry name" value="HTH-TYPE TRANSCRIPTIONAL REPRESSOR NSRR"/>
    <property type="match status" value="1"/>
</dbReference>
<proteinExistence type="predicted"/>
<dbReference type="PANTHER" id="PTHR33221">
    <property type="entry name" value="WINGED HELIX-TURN-HELIX TRANSCRIPTIONAL REGULATOR, RRF2 FAMILY"/>
    <property type="match status" value="1"/>
</dbReference>
<dbReference type="InterPro" id="IPR036388">
    <property type="entry name" value="WH-like_DNA-bd_sf"/>
</dbReference>
<dbReference type="Proteomes" id="UP000031643">
    <property type="component" value="Chromosome"/>
</dbReference>
<dbReference type="NCBIfam" id="TIGR00738">
    <property type="entry name" value="rrf2_super"/>
    <property type="match status" value="1"/>
</dbReference>
<dbReference type="InterPro" id="IPR000944">
    <property type="entry name" value="Tscrpt_reg_Rrf2"/>
</dbReference>
<dbReference type="GO" id="GO:0003677">
    <property type="term" value="F:DNA binding"/>
    <property type="evidence" value="ECO:0007669"/>
    <property type="project" value="UniProtKB-KW"/>
</dbReference>
<reference evidence="2 3" key="1">
    <citation type="submission" date="2014-09" db="EMBL/GenBank/DDBJ databases">
        <title>Genome sequencing of Methyloceanibacter caenitepidi Gela4.</title>
        <authorList>
            <person name="Takeuchi M."/>
            <person name="Susumu S."/>
            <person name="Kamagata Y."/>
            <person name="Oshima K."/>
            <person name="Hattori M."/>
            <person name="Iwasaki W."/>
        </authorList>
    </citation>
    <scope>NUCLEOTIDE SEQUENCE [LARGE SCALE GENOMIC DNA]</scope>
    <source>
        <strain evidence="2 3">Gela4</strain>
    </source>
</reference>
<dbReference type="SUPFAM" id="SSF46785">
    <property type="entry name" value="Winged helix' DNA-binding domain"/>
    <property type="match status" value="1"/>
</dbReference>
<dbReference type="Gene3D" id="1.10.10.10">
    <property type="entry name" value="Winged helix-like DNA-binding domain superfamily/Winged helix DNA-binding domain"/>
    <property type="match status" value="1"/>
</dbReference>
<dbReference type="Pfam" id="PF02082">
    <property type="entry name" value="Rrf2"/>
    <property type="match status" value="1"/>
</dbReference>
<protein>
    <submittedName>
        <fullName evidence="2">Nitrite-sensitive transcriptional repressor NsrR</fullName>
    </submittedName>
</protein>
<dbReference type="EMBL" id="AP014648">
    <property type="protein sequence ID" value="BAQ16605.1"/>
    <property type="molecule type" value="Genomic_DNA"/>
</dbReference>
<dbReference type="PROSITE" id="PS51197">
    <property type="entry name" value="HTH_RRF2_2"/>
    <property type="match status" value="1"/>
</dbReference>
<name>A0A0A8K108_9HYPH</name>
<keyword evidence="1" id="KW-0238">DNA-binding</keyword>
<accession>A0A0A8K108</accession>
<sequence>MRLTVYTDYALRLLMYLALKGDGLATIEEVADSYGVSKNHLMKVTHQLGVGGYIETVRGRHGGLRLAKASTEIGLGDVVRYTEPDFAIVMCLEPVDAGCAISPGCVLRRALERARRAFLDVLDEYTLSDLVKPASALRAMLAIPLDADIGG</sequence>
<dbReference type="OrthoDB" id="9802344at2"/>
<dbReference type="STRING" id="1384459.GL4_1147"/>
<dbReference type="KEGG" id="mcg:GL4_1147"/>